<gene>
    <name evidence="2" type="ORF">FV139_11395</name>
</gene>
<dbReference type="InterPro" id="IPR013108">
    <property type="entry name" value="Amidohydro_3"/>
</dbReference>
<dbReference type="SUPFAM" id="SSF51556">
    <property type="entry name" value="Metallo-dependent hydrolases"/>
    <property type="match status" value="1"/>
</dbReference>
<dbReference type="Proteomes" id="UP000321039">
    <property type="component" value="Unassembled WGS sequence"/>
</dbReference>
<dbReference type="AlphaFoldDB" id="A0A5C9A2G4"/>
<dbReference type="Gene3D" id="2.30.40.10">
    <property type="entry name" value="Urease, subunit C, domain 1"/>
    <property type="match status" value="1"/>
</dbReference>
<feature type="domain" description="Amidohydrolase 3" evidence="1">
    <location>
        <begin position="64"/>
        <end position="493"/>
    </location>
</feature>
<keyword evidence="3" id="KW-1185">Reference proteome</keyword>
<comment type="caution">
    <text evidence="2">The sequence shown here is derived from an EMBL/GenBank/DDBJ whole genome shotgun (WGS) entry which is preliminary data.</text>
</comment>
<sequence>MAIRGRNNSEQGTTIITLIHNVCLYGHDDRVTVRLENGHITDIRPRHGSDLPVSDPAHRWIEGNGATLLPGLHDHHLHLMAYAAALDSVHCGPPAVQTEEQLAGCLRDANGQPDAGWLRGIAYHASVAGDIDRHWLDRYIPDRPVRVQHRGGRLWVLNSCALEALNLDQALNQDQAQGELPPGLERSGEQFTGRLYEGDAWLRARVPRKLPDLARASCQLARYGITGITDTTPANGLEEWRLFAAAQDRGELGQRVRMMGGPDIALCHDTEGLQRGELKVHLLESQLPELDRLCDDIAAAHARERAVAIHCVTRTELVFALAALDAAGTVSGDRIEHASVCPPEQLEEIRRLNLRVVTQPHFIEERGDHYLDEVEAEDQPWLYRAAAFLEAGVPLAGGSDTPFGDADPWRLMRAAVSRRTLQGRIIGASEALTPEQALALFLSPPQSPGLGLRHLQVGAPADLCLLKAPWAQVRTRLDANQVRITWRGGQCIFDAAAT</sequence>
<evidence type="ECO:0000313" key="3">
    <source>
        <dbReference type="Proteomes" id="UP000321039"/>
    </source>
</evidence>
<dbReference type="PANTHER" id="PTHR22642">
    <property type="entry name" value="IMIDAZOLONEPROPIONASE"/>
    <property type="match status" value="1"/>
</dbReference>
<dbReference type="InterPro" id="IPR032466">
    <property type="entry name" value="Metal_Hydrolase"/>
</dbReference>
<dbReference type="Gene3D" id="3.20.20.140">
    <property type="entry name" value="Metal-dependent hydrolases"/>
    <property type="match status" value="2"/>
</dbReference>
<dbReference type="Pfam" id="PF07969">
    <property type="entry name" value="Amidohydro_3"/>
    <property type="match status" value="1"/>
</dbReference>
<name>A0A5C9A2G4_9GAMM</name>
<dbReference type="Gene3D" id="3.10.310.70">
    <property type="match status" value="1"/>
</dbReference>
<keyword evidence="2" id="KW-0378">Hydrolase</keyword>
<proteinExistence type="predicted"/>
<organism evidence="2 3">
    <name type="scientific">Parahaliea maris</name>
    <dbReference type="NCBI Taxonomy" id="2716870"/>
    <lineage>
        <taxon>Bacteria</taxon>
        <taxon>Pseudomonadati</taxon>
        <taxon>Pseudomonadota</taxon>
        <taxon>Gammaproteobacteria</taxon>
        <taxon>Cellvibrionales</taxon>
        <taxon>Halieaceae</taxon>
        <taxon>Parahaliea</taxon>
    </lineage>
</organism>
<evidence type="ECO:0000313" key="2">
    <source>
        <dbReference type="EMBL" id="TXS94194.1"/>
    </source>
</evidence>
<protein>
    <submittedName>
        <fullName evidence="2">Amidohydrolase family protein</fullName>
    </submittedName>
</protein>
<dbReference type="SUPFAM" id="SSF51338">
    <property type="entry name" value="Composite domain of metallo-dependent hydrolases"/>
    <property type="match status" value="1"/>
</dbReference>
<dbReference type="GO" id="GO:0016810">
    <property type="term" value="F:hydrolase activity, acting on carbon-nitrogen (but not peptide) bonds"/>
    <property type="evidence" value="ECO:0007669"/>
    <property type="project" value="InterPro"/>
</dbReference>
<accession>A0A5C9A2G4</accession>
<evidence type="ECO:0000259" key="1">
    <source>
        <dbReference type="Pfam" id="PF07969"/>
    </source>
</evidence>
<dbReference type="EMBL" id="VRZA01000003">
    <property type="protein sequence ID" value="TXS94194.1"/>
    <property type="molecule type" value="Genomic_DNA"/>
</dbReference>
<dbReference type="PANTHER" id="PTHR22642:SF2">
    <property type="entry name" value="PROTEIN LONG AFTER FAR-RED 3"/>
    <property type="match status" value="1"/>
</dbReference>
<dbReference type="InterPro" id="IPR011059">
    <property type="entry name" value="Metal-dep_hydrolase_composite"/>
</dbReference>
<reference evidence="2 3" key="1">
    <citation type="submission" date="2019-08" db="EMBL/GenBank/DDBJ databases">
        <title>Parahaliea maris sp. nov., isolated from the surface seawater.</title>
        <authorList>
            <person name="Liu Y."/>
        </authorList>
    </citation>
    <scope>NUCLEOTIDE SEQUENCE [LARGE SCALE GENOMIC DNA]</scope>
    <source>
        <strain evidence="2 3">HSLHS9</strain>
    </source>
</reference>